<dbReference type="SUPFAM" id="SSF88946">
    <property type="entry name" value="Sigma2 domain of RNA polymerase sigma factors"/>
    <property type="match status" value="1"/>
</dbReference>
<dbReference type="Gene3D" id="1.10.1740.10">
    <property type="match status" value="1"/>
</dbReference>
<reference evidence="6 7" key="1">
    <citation type="submission" date="2019-04" db="EMBL/GenBank/DDBJ databases">
        <title>Sphingobacterium olei sp. nov., isolated from oil-contaminated soil.</title>
        <authorList>
            <person name="Liu B."/>
        </authorList>
    </citation>
    <scope>NUCLEOTIDE SEQUENCE [LARGE SCALE GENOMIC DNA]</scope>
    <source>
        <strain evidence="6 7">HAL-9</strain>
    </source>
</reference>
<dbReference type="Pfam" id="PF08281">
    <property type="entry name" value="Sigma70_r4_2"/>
    <property type="match status" value="1"/>
</dbReference>
<dbReference type="SUPFAM" id="SSF88659">
    <property type="entry name" value="Sigma3 and sigma4 domains of RNA polymerase sigma factors"/>
    <property type="match status" value="1"/>
</dbReference>
<keyword evidence="4" id="KW-0804">Transcription</keyword>
<evidence type="ECO:0000313" key="6">
    <source>
        <dbReference type="EMBL" id="TJZ60010.1"/>
    </source>
</evidence>
<dbReference type="OrthoDB" id="764619at2"/>
<dbReference type="RefSeq" id="WP_136901952.1">
    <property type="nucleotide sequence ID" value="NZ_SUME01000005.1"/>
</dbReference>
<dbReference type="InterPro" id="IPR036388">
    <property type="entry name" value="WH-like_DNA-bd_sf"/>
</dbReference>
<evidence type="ECO:0000256" key="2">
    <source>
        <dbReference type="ARBA" id="ARBA00023015"/>
    </source>
</evidence>
<evidence type="ECO:0000313" key="7">
    <source>
        <dbReference type="Proteomes" id="UP000306808"/>
    </source>
</evidence>
<organism evidence="6 7">
    <name type="scientific">Sphingobacterium olei</name>
    <dbReference type="NCBI Taxonomy" id="2571155"/>
    <lineage>
        <taxon>Bacteria</taxon>
        <taxon>Pseudomonadati</taxon>
        <taxon>Bacteroidota</taxon>
        <taxon>Sphingobacteriia</taxon>
        <taxon>Sphingobacteriales</taxon>
        <taxon>Sphingobacteriaceae</taxon>
        <taxon>Sphingobacterium</taxon>
    </lineage>
</organism>
<evidence type="ECO:0000256" key="3">
    <source>
        <dbReference type="ARBA" id="ARBA00023082"/>
    </source>
</evidence>
<proteinExistence type="inferred from homology"/>
<name>A0A4U0NZ58_9SPHI</name>
<dbReference type="Proteomes" id="UP000306808">
    <property type="component" value="Unassembled WGS sequence"/>
</dbReference>
<dbReference type="PANTHER" id="PTHR43133">
    <property type="entry name" value="RNA POLYMERASE ECF-TYPE SIGMA FACTO"/>
    <property type="match status" value="1"/>
</dbReference>
<evidence type="ECO:0000256" key="4">
    <source>
        <dbReference type="ARBA" id="ARBA00023163"/>
    </source>
</evidence>
<dbReference type="GO" id="GO:0003677">
    <property type="term" value="F:DNA binding"/>
    <property type="evidence" value="ECO:0007669"/>
    <property type="project" value="InterPro"/>
</dbReference>
<dbReference type="EMBL" id="SUME01000005">
    <property type="protein sequence ID" value="TJZ60010.1"/>
    <property type="molecule type" value="Genomic_DNA"/>
</dbReference>
<sequence length="196" mass="22977">MAKYASYCTDEMLLDLIQREDDRAAFAELYDRYWKMLIDMAGKRGLSMESTEEIVQNVFVDLYLRRETIQVNSLEAYLRTAVKYQLYKTYRSQQVHDNYVNSAIYTEQLEPLTPDTVLETKQLQDEISRATEKMSNACRNVFLLSRMDQLSNQDIAYKLGISLAMVRKHITKSMNIIRAQFKGYPINLILACMLFF</sequence>
<dbReference type="InterPro" id="IPR039425">
    <property type="entry name" value="RNA_pol_sigma-70-like"/>
</dbReference>
<dbReference type="Gene3D" id="1.10.10.10">
    <property type="entry name" value="Winged helix-like DNA-binding domain superfamily/Winged helix DNA-binding domain"/>
    <property type="match status" value="1"/>
</dbReference>
<dbReference type="InterPro" id="IPR013325">
    <property type="entry name" value="RNA_pol_sigma_r2"/>
</dbReference>
<dbReference type="InterPro" id="IPR013249">
    <property type="entry name" value="RNA_pol_sigma70_r4_t2"/>
</dbReference>
<protein>
    <submittedName>
        <fullName evidence="6">Sigma-70 family RNA polymerase sigma factor</fullName>
    </submittedName>
</protein>
<dbReference type="InterPro" id="IPR014284">
    <property type="entry name" value="RNA_pol_sigma-70_dom"/>
</dbReference>
<evidence type="ECO:0000259" key="5">
    <source>
        <dbReference type="Pfam" id="PF08281"/>
    </source>
</evidence>
<dbReference type="AlphaFoldDB" id="A0A4U0NZ58"/>
<feature type="domain" description="RNA polymerase sigma factor 70 region 4 type 2" evidence="5">
    <location>
        <begin position="125"/>
        <end position="173"/>
    </location>
</feature>
<keyword evidence="7" id="KW-1185">Reference proteome</keyword>
<accession>A0A4U0NZ58</accession>
<dbReference type="GO" id="GO:0016987">
    <property type="term" value="F:sigma factor activity"/>
    <property type="evidence" value="ECO:0007669"/>
    <property type="project" value="UniProtKB-KW"/>
</dbReference>
<gene>
    <name evidence="6" type="ORF">FAZ15_14080</name>
</gene>
<comment type="caution">
    <text evidence="6">The sequence shown here is derived from an EMBL/GenBank/DDBJ whole genome shotgun (WGS) entry which is preliminary data.</text>
</comment>
<keyword evidence="2" id="KW-0805">Transcription regulation</keyword>
<evidence type="ECO:0000256" key="1">
    <source>
        <dbReference type="ARBA" id="ARBA00010641"/>
    </source>
</evidence>
<dbReference type="InterPro" id="IPR013324">
    <property type="entry name" value="RNA_pol_sigma_r3/r4-like"/>
</dbReference>
<comment type="similarity">
    <text evidence="1">Belongs to the sigma-70 factor family. ECF subfamily.</text>
</comment>
<dbReference type="PANTHER" id="PTHR43133:SF46">
    <property type="entry name" value="RNA POLYMERASE SIGMA-70 FACTOR ECF SUBFAMILY"/>
    <property type="match status" value="1"/>
</dbReference>
<keyword evidence="3" id="KW-0731">Sigma factor</keyword>
<dbReference type="NCBIfam" id="TIGR02937">
    <property type="entry name" value="sigma70-ECF"/>
    <property type="match status" value="1"/>
</dbReference>
<dbReference type="GO" id="GO:0006352">
    <property type="term" value="P:DNA-templated transcription initiation"/>
    <property type="evidence" value="ECO:0007669"/>
    <property type="project" value="InterPro"/>
</dbReference>